<keyword evidence="3" id="KW-0813">Transport</keyword>
<evidence type="ECO:0000313" key="15">
    <source>
        <dbReference type="Proteomes" id="UP001214628"/>
    </source>
</evidence>
<dbReference type="GO" id="GO:0090374">
    <property type="term" value="P:oligopeptide export from mitochondrion"/>
    <property type="evidence" value="ECO:0007669"/>
    <property type="project" value="TreeGrafter"/>
</dbReference>
<dbReference type="GO" id="GO:0016887">
    <property type="term" value="F:ATP hydrolysis activity"/>
    <property type="evidence" value="ECO:0007669"/>
    <property type="project" value="InterPro"/>
</dbReference>
<evidence type="ECO:0000256" key="4">
    <source>
        <dbReference type="ARBA" id="ARBA00022692"/>
    </source>
</evidence>
<keyword evidence="6" id="KW-0547">Nucleotide-binding</keyword>
<reference evidence="14" key="1">
    <citation type="submission" date="2023-02" db="EMBL/GenBank/DDBJ databases">
        <title>Mating type loci evolution in Malassezia.</title>
        <authorList>
            <person name="Coelho M.A."/>
        </authorList>
    </citation>
    <scope>NUCLEOTIDE SEQUENCE</scope>
    <source>
        <strain evidence="14">CBS 14136</strain>
    </source>
</reference>
<dbReference type="InterPro" id="IPR003439">
    <property type="entry name" value="ABC_transporter-like_ATP-bd"/>
</dbReference>
<organism evidence="14 15">
    <name type="scientific">Malassezia psittaci</name>
    <dbReference type="NCBI Taxonomy" id="1821823"/>
    <lineage>
        <taxon>Eukaryota</taxon>
        <taxon>Fungi</taxon>
        <taxon>Dikarya</taxon>
        <taxon>Basidiomycota</taxon>
        <taxon>Ustilaginomycotina</taxon>
        <taxon>Malasseziomycetes</taxon>
        <taxon>Malasseziales</taxon>
        <taxon>Malasseziaceae</taxon>
        <taxon>Malassezia</taxon>
    </lineage>
</organism>
<dbReference type="PROSITE" id="PS50929">
    <property type="entry name" value="ABC_TM1F"/>
    <property type="match status" value="2"/>
</dbReference>
<keyword evidence="9 11" id="KW-0472">Membrane</keyword>
<dbReference type="PROSITE" id="PS50893">
    <property type="entry name" value="ABC_TRANSPORTER_2"/>
    <property type="match status" value="2"/>
</dbReference>
<evidence type="ECO:0000259" key="12">
    <source>
        <dbReference type="PROSITE" id="PS50893"/>
    </source>
</evidence>
<dbReference type="EMBL" id="CP118380">
    <property type="protein sequence ID" value="WFD44934.1"/>
    <property type="molecule type" value="Genomic_DNA"/>
</dbReference>
<feature type="transmembrane region" description="Helical" evidence="11">
    <location>
        <begin position="308"/>
        <end position="327"/>
    </location>
</feature>
<dbReference type="CDD" id="cd18577">
    <property type="entry name" value="ABC_6TM_Pgp_ABCB1_D1_like"/>
    <property type="match status" value="1"/>
</dbReference>
<comment type="similarity">
    <text evidence="2">Belongs to the ABC transporter superfamily. ABCB family. Multidrug resistance exporter (TC 3.A.1.201) subfamily.</text>
</comment>
<feature type="transmembrane region" description="Helical" evidence="11">
    <location>
        <begin position="88"/>
        <end position="112"/>
    </location>
</feature>
<feature type="transmembrane region" description="Helical" evidence="11">
    <location>
        <begin position="873"/>
        <end position="897"/>
    </location>
</feature>
<evidence type="ECO:0000256" key="7">
    <source>
        <dbReference type="ARBA" id="ARBA00022840"/>
    </source>
</evidence>
<dbReference type="InterPro" id="IPR003593">
    <property type="entry name" value="AAA+_ATPase"/>
</dbReference>
<dbReference type="GO" id="GO:0005524">
    <property type="term" value="F:ATP binding"/>
    <property type="evidence" value="ECO:0007669"/>
    <property type="project" value="UniProtKB-KW"/>
</dbReference>
<dbReference type="PANTHER" id="PTHR43394:SF11">
    <property type="entry name" value="ATP-BINDING CASSETTE TRANSPORTER"/>
    <property type="match status" value="1"/>
</dbReference>
<feature type="domain" description="ABC transmembrane type-1" evidence="13">
    <location>
        <begin position="760"/>
        <end position="1048"/>
    </location>
</feature>
<dbReference type="GO" id="GO:0005743">
    <property type="term" value="C:mitochondrial inner membrane"/>
    <property type="evidence" value="ECO:0007669"/>
    <property type="project" value="TreeGrafter"/>
</dbReference>
<keyword evidence="15" id="KW-1185">Reference proteome</keyword>
<feature type="transmembrane region" description="Helical" evidence="11">
    <location>
        <begin position="802"/>
        <end position="829"/>
    </location>
</feature>
<evidence type="ECO:0000256" key="5">
    <source>
        <dbReference type="ARBA" id="ARBA00022737"/>
    </source>
</evidence>
<feature type="region of interest" description="Disordered" evidence="10">
    <location>
        <begin position="655"/>
        <end position="684"/>
    </location>
</feature>
<feature type="transmembrane region" description="Helical" evidence="11">
    <location>
        <begin position="190"/>
        <end position="212"/>
    </location>
</feature>
<dbReference type="Proteomes" id="UP001214628">
    <property type="component" value="Chromosome 6"/>
</dbReference>
<evidence type="ECO:0000256" key="11">
    <source>
        <dbReference type="SAM" id="Phobius"/>
    </source>
</evidence>
<evidence type="ECO:0000256" key="2">
    <source>
        <dbReference type="ARBA" id="ARBA00007577"/>
    </source>
</evidence>
<dbReference type="CDD" id="cd18578">
    <property type="entry name" value="ABC_6TM_Pgp_ABCB1_D2_like"/>
    <property type="match status" value="1"/>
</dbReference>
<feature type="transmembrane region" description="Helical" evidence="11">
    <location>
        <begin position="163"/>
        <end position="184"/>
    </location>
</feature>
<feature type="compositionally biased region" description="Basic and acidic residues" evidence="10">
    <location>
        <begin position="1121"/>
        <end position="1132"/>
    </location>
</feature>
<dbReference type="InterPro" id="IPR036640">
    <property type="entry name" value="ABC1_TM_sf"/>
</dbReference>
<evidence type="ECO:0000313" key="14">
    <source>
        <dbReference type="EMBL" id="WFD44934.1"/>
    </source>
</evidence>
<dbReference type="FunFam" id="3.40.50.300:FF:000913">
    <property type="entry name" value="ABC multidrug transporter SitT"/>
    <property type="match status" value="1"/>
</dbReference>
<evidence type="ECO:0000256" key="9">
    <source>
        <dbReference type="ARBA" id="ARBA00023136"/>
    </source>
</evidence>
<feature type="domain" description="ABC transmembrane type-1" evidence="13">
    <location>
        <begin position="37"/>
        <end position="338"/>
    </location>
</feature>
<feature type="compositionally biased region" description="Low complexity" evidence="10">
    <location>
        <begin position="658"/>
        <end position="680"/>
    </location>
</feature>
<name>A0AAF0FDU1_9BASI</name>
<feature type="transmembrane region" description="Helical" evidence="11">
    <location>
        <begin position="982"/>
        <end position="1008"/>
    </location>
</feature>
<keyword evidence="7" id="KW-0067">ATP-binding</keyword>
<feature type="transmembrane region" description="Helical" evidence="11">
    <location>
        <begin position="265"/>
        <end position="288"/>
    </location>
</feature>
<evidence type="ECO:0000256" key="1">
    <source>
        <dbReference type="ARBA" id="ARBA00004141"/>
    </source>
</evidence>
<accession>A0AAF0FDU1</accession>
<dbReference type="PROSITE" id="PS00211">
    <property type="entry name" value="ABC_TRANSPORTER_1"/>
    <property type="match status" value="2"/>
</dbReference>
<feature type="region of interest" description="Disordered" evidence="10">
    <location>
        <begin position="1121"/>
        <end position="1141"/>
    </location>
</feature>
<evidence type="ECO:0000256" key="8">
    <source>
        <dbReference type="ARBA" id="ARBA00022989"/>
    </source>
</evidence>
<dbReference type="InterPro" id="IPR017871">
    <property type="entry name" value="ABC_transporter-like_CS"/>
</dbReference>
<dbReference type="Pfam" id="PF00005">
    <property type="entry name" value="ABC_tran"/>
    <property type="match status" value="2"/>
</dbReference>
<evidence type="ECO:0000256" key="10">
    <source>
        <dbReference type="SAM" id="MobiDB-lite"/>
    </source>
</evidence>
<feature type="transmembrane region" description="Helical" evidence="11">
    <location>
        <begin position="903"/>
        <end position="924"/>
    </location>
</feature>
<feature type="domain" description="ABC transporter" evidence="12">
    <location>
        <begin position="373"/>
        <end position="650"/>
    </location>
</feature>
<dbReference type="InterPro" id="IPR039421">
    <property type="entry name" value="Type_1_exporter"/>
</dbReference>
<dbReference type="Gene3D" id="1.20.1560.10">
    <property type="entry name" value="ABC transporter type 1, transmembrane domain"/>
    <property type="match status" value="1"/>
</dbReference>
<keyword evidence="8 11" id="KW-1133">Transmembrane helix</keyword>
<feature type="transmembrane region" description="Helical" evidence="11">
    <location>
        <begin position="32"/>
        <end position="56"/>
    </location>
</feature>
<feature type="domain" description="ABC transporter" evidence="12">
    <location>
        <begin position="1146"/>
        <end position="1401"/>
    </location>
</feature>
<keyword evidence="5" id="KW-0677">Repeat</keyword>
<dbReference type="InterPro" id="IPR011527">
    <property type="entry name" value="ABC1_TM_dom"/>
</dbReference>
<dbReference type="PANTHER" id="PTHR43394">
    <property type="entry name" value="ATP-DEPENDENT PERMEASE MDL1, MITOCHONDRIAL"/>
    <property type="match status" value="1"/>
</dbReference>
<dbReference type="SUPFAM" id="SSF90123">
    <property type="entry name" value="ABC transporter transmembrane region"/>
    <property type="match status" value="2"/>
</dbReference>
<evidence type="ECO:0000259" key="13">
    <source>
        <dbReference type="PROSITE" id="PS50929"/>
    </source>
</evidence>
<dbReference type="SUPFAM" id="SSF52540">
    <property type="entry name" value="P-loop containing nucleoside triphosphate hydrolases"/>
    <property type="match status" value="2"/>
</dbReference>
<dbReference type="Pfam" id="PF00664">
    <property type="entry name" value="ABC_membrane"/>
    <property type="match status" value="2"/>
</dbReference>
<dbReference type="Gene3D" id="3.40.50.300">
    <property type="entry name" value="P-loop containing nucleotide triphosphate hydrolases"/>
    <property type="match status" value="2"/>
</dbReference>
<dbReference type="GO" id="GO:0015421">
    <property type="term" value="F:ABC-type oligopeptide transporter activity"/>
    <property type="evidence" value="ECO:0007669"/>
    <property type="project" value="TreeGrafter"/>
</dbReference>
<comment type="subcellular location">
    <subcellularLocation>
        <location evidence="1">Membrane</location>
        <topology evidence="1">Multi-pass membrane protein</topology>
    </subcellularLocation>
</comment>
<dbReference type="InterPro" id="IPR027417">
    <property type="entry name" value="P-loop_NTPase"/>
</dbReference>
<evidence type="ECO:0000256" key="6">
    <source>
        <dbReference type="ARBA" id="ARBA00022741"/>
    </source>
</evidence>
<gene>
    <name evidence="14" type="ORF">MPSI1_003608</name>
</gene>
<proteinExistence type="inferred from homology"/>
<protein>
    <submittedName>
        <fullName evidence="14">Uncharacterized protein</fullName>
    </submittedName>
</protein>
<feature type="transmembrane region" description="Helical" evidence="11">
    <location>
        <begin position="756"/>
        <end position="774"/>
    </location>
</feature>
<keyword evidence="4 11" id="KW-0812">Transmembrane</keyword>
<evidence type="ECO:0000256" key="3">
    <source>
        <dbReference type="ARBA" id="ARBA00022448"/>
    </source>
</evidence>
<dbReference type="SMART" id="SM00382">
    <property type="entry name" value="AAA"/>
    <property type="match status" value="2"/>
</dbReference>
<sequence length="1432" mass="156097">MSWTSRSRAWYRARRPRMSYFRLFKDADRMDWILVSVGTVAAIAAGVPLPVIGVFFGKMLDQFNQASCQSNTGTQYTKHFLDVVAQHVIQIVAVAAANFVLVWIYTSCWSTFGERVVRRLRESYVRSLLSQDKAFFDSLPSGAVNTHLTADLLAVQNGTSEKVGILLASLAYFVASYVVAFWMLPVLAAQLISLVPALMLVSLTGAHFGSLFSARASEDLAEATGLASEIMTHLRVVQAFEALKPLQLVYNSHLHRARRSGYYRALSAAVMLGCLFFVAYSANALAFHSGARMVTDRMSDPNQDASDTVGAVYTVIFLLLDASFVVGQIAPYLQTFSAAGGAGGRLFEVTNHTPTIDASSDAGEPLPDSLLGFQLKNVHFVYPSRQEACVLDGVTLDIAPGQRVGICGTSGSGKSTVAALLHRFYDPTEGEVALHNGLSLKDVNLASLRAQIGYVGQDAVLSDCTVLENIAHGLLDSPKHQHLQSALFYLSRHALHQPLDPDWQENVQDEHKSALIEICQLVKQAAQAAHADRFIDALPNAYRTRVGHAAHTLSGGQKQRIALARAIVKQPRVLLLDEATAALDSQSELSVQAALDEMDTPRTTIAIAHRLATIQNYDKIIVMAHGRVVEQGTHTELLNQQGYYAQLAAAQFDEGAHSSTGSNQSQSPTTPTLPLTSSGTDSEAGRIFDDATEVPMGPVQPTGLVAGENAQVPQIGHQTVLQDERSSISSPPAELVPQLSHRQTLSRLARFSSPSWMFWLVGLAASAVIGGAYSGEAVLFGHVVQALNPCQSPSRVESQADLFALFFFIMAIIELFAYFLSGASLGWVAESLLQRVRIRIVEVLASQRLNWYESRHATPSLLIADLIADTSNLGGLTGTIIGTIFSILVNLVAGIVLAHAVAWRIAIVILATVPIILLAGYLRLKVLAQFQQRHETVYAKSTAIAVNAARDIETVAALRREKDVLQLFQYALDEPYRESLRYIVIGNVCLAVSLSISYFIYGFAYWWGSRNVAEHRYSQVAFFTVLPALLFSAQTSGQLLAFGPDLSKAQVSAGNLFSILEHTKVPEEHQAAHDHSIVADCTQDQRSSRYEVPLDQSLADSEKSRWNGSLEKCKSRINNDIEANLPRDESRAKSTQATTATSPAPVLFDNVTFTYAQRTEPALRNVSFSAPAGAFVALIGESGSGKSTCLNLIENLYTPDSGWIRVGGQLTSCTPTAELRRSVSIVPQDAMLFHGSVAFNVALGLDDPLSSGIMIESRRSSDTPKEVDIRIKQACIEANIHDAIVAMPNGYWTDVGPGGTHLSGGQRQRLAIARALVRRPRLLLLDEPTSAMDANSEQAFQSTLEDLQRSHSCTIITVAHRMRTIRMADQIVLFSHGRITARGSHDELLQSCAAYRMMVSHQSMDPNPASRSQFIKIIITLDLQSLDNYEKN</sequence>